<protein>
    <submittedName>
        <fullName evidence="2">Excisionase family DNA binding protein</fullName>
    </submittedName>
</protein>
<feature type="domain" description="Helix-turn-helix" evidence="1">
    <location>
        <begin position="13"/>
        <end position="70"/>
    </location>
</feature>
<evidence type="ECO:0000313" key="2">
    <source>
        <dbReference type="EMBL" id="MDR7385249.1"/>
    </source>
</evidence>
<dbReference type="EMBL" id="JAVDYE010000001">
    <property type="protein sequence ID" value="MDR7385249.1"/>
    <property type="molecule type" value="Genomic_DNA"/>
</dbReference>
<dbReference type="Proteomes" id="UP001183585">
    <property type="component" value="Unassembled WGS sequence"/>
</dbReference>
<organism evidence="2 3">
    <name type="scientific">Promicromonospora iranensis</name>
    <dbReference type="NCBI Taxonomy" id="1105144"/>
    <lineage>
        <taxon>Bacteria</taxon>
        <taxon>Bacillati</taxon>
        <taxon>Actinomycetota</taxon>
        <taxon>Actinomycetes</taxon>
        <taxon>Micrococcales</taxon>
        <taxon>Promicromonosporaceae</taxon>
        <taxon>Promicromonospora</taxon>
    </lineage>
</organism>
<name>A0ABU2CV76_9MICO</name>
<dbReference type="InterPro" id="IPR041657">
    <property type="entry name" value="HTH_17"/>
</dbReference>
<evidence type="ECO:0000313" key="3">
    <source>
        <dbReference type="Proteomes" id="UP001183585"/>
    </source>
</evidence>
<reference evidence="2 3" key="1">
    <citation type="submission" date="2023-07" db="EMBL/GenBank/DDBJ databases">
        <title>Sequencing the genomes of 1000 actinobacteria strains.</title>
        <authorList>
            <person name="Klenk H.-P."/>
        </authorList>
    </citation>
    <scope>NUCLEOTIDE SEQUENCE [LARGE SCALE GENOMIC DNA]</scope>
    <source>
        <strain evidence="2 3">DSM 45554</strain>
    </source>
</reference>
<keyword evidence="3" id="KW-1185">Reference proteome</keyword>
<sequence>MTKPATAAVLERYVTVADVAEALGCSDDHVRGLLADGALPYIDISRRGAKTRRPKIRVPIAAVERYAEKQLRQGAA</sequence>
<dbReference type="RefSeq" id="WP_274997178.1">
    <property type="nucleotide sequence ID" value="NZ_JAJQQP010000015.1"/>
</dbReference>
<evidence type="ECO:0000259" key="1">
    <source>
        <dbReference type="Pfam" id="PF12728"/>
    </source>
</evidence>
<gene>
    <name evidence="2" type="ORF">J2S48_004764</name>
</gene>
<dbReference type="Pfam" id="PF12728">
    <property type="entry name" value="HTH_17"/>
    <property type="match status" value="1"/>
</dbReference>
<accession>A0ABU2CV76</accession>
<proteinExistence type="predicted"/>
<comment type="caution">
    <text evidence="2">The sequence shown here is derived from an EMBL/GenBank/DDBJ whole genome shotgun (WGS) entry which is preliminary data.</text>
</comment>